<protein>
    <submittedName>
        <fullName evidence="1">Uncharacterized protein</fullName>
    </submittedName>
</protein>
<gene>
    <name evidence="1" type="primary">ORF21030</name>
</gene>
<proteinExistence type="predicted"/>
<organism evidence="1">
    <name type="scientific">Arion vulgaris</name>
    <dbReference type="NCBI Taxonomy" id="1028688"/>
    <lineage>
        <taxon>Eukaryota</taxon>
        <taxon>Metazoa</taxon>
        <taxon>Spiralia</taxon>
        <taxon>Lophotrochozoa</taxon>
        <taxon>Mollusca</taxon>
        <taxon>Gastropoda</taxon>
        <taxon>Heterobranchia</taxon>
        <taxon>Euthyneura</taxon>
        <taxon>Panpulmonata</taxon>
        <taxon>Eupulmonata</taxon>
        <taxon>Stylommatophora</taxon>
        <taxon>Helicina</taxon>
        <taxon>Arionoidea</taxon>
        <taxon>Arionidae</taxon>
        <taxon>Arion</taxon>
    </lineage>
</organism>
<sequence length="191" mass="21836">TARLRSTEPDMVDAVSVASLVNEIDHLREYVNNHTTGVADWNCVKTRSVNDDFMEDIHQLLSKIWSSPTCYKYQLWLNWTESQEELAGQYENLGPAVLHCAPVSMFTMHILSRNSEVSNATELLPLHVSLGNLQDQAQGVWLLSRHIWSHSSTLANPLYDARFLEKQLLLRSFLKLMEAVQIMLPTEDQIL</sequence>
<feature type="non-terminal residue" evidence="1">
    <location>
        <position position="1"/>
    </location>
</feature>
<evidence type="ECO:0000313" key="1">
    <source>
        <dbReference type="EMBL" id="CEK53698.1"/>
    </source>
</evidence>
<accession>A0A0B6YC36</accession>
<name>A0A0B6YC36_9EUPU</name>
<dbReference type="EMBL" id="HACG01006833">
    <property type="protein sequence ID" value="CEK53698.1"/>
    <property type="molecule type" value="Transcribed_RNA"/>
</dbReference>
<dbReference type="AlphaFoldDB" id="A0A0B6YC36"/>
<feature type="non-terminal residue" evidence="1">
    <location>
        <position position="191"/>
    </location>
</feature>
<reference evidence="1" key="1">
    <citation type="submission" date="2014-12" db="EMBL/GenBank/DDBJ databases">
        <title>Insight into the proteome of Arion vulgaris.</title>
        <authorList>
            <person name="Aradska J."/>
            <person name="Bulat T."/>
            <person name="Smidak R."/>
            <person name="Sarate P."/>
            <person name="Gangsoo J."/>
            <person name="Sialana F."/>
            <person name="Bilban M."/>
            <person name="Lubec G."/>
        </authorList>
    </citation>
    <scope>NUCLEOTIDE SEQUENCE</scope>
    <source>
        <tissue evidence="1">Skin</tissue>
    </source>
</reference>